<dbReference type="PIRSF" id="PIRSF017804">
    <property type="entry name" value="Secretion_EccD1"/>
    <property type="match status" value="1"/>
</dbReference>
<accession>A0ABU4U6E1</accession>
<proteinExistence type="inferred from homology"/>
<dbReference type="InterPro" id="IPR044049">
    <property type="entry name" value="EccD_transm"/>
</dbReference>
<evidence type="ECO:0000259" key="8">
    <source>
        <dbReference type="Pfam" id="PF19053"/>
    </source>
</evidence>
<organism evidence="9 10">
    <name type="scientific">Lentzea kristufekii</name>
    <dbReference type="NCBI Taxonomy" id="3095430"/>
    <lineage>
        <taxon>Bacteria</taxon>
        <taxon>Bacillati</taxon>
        <taxon>Actinomycetota</taxon>
        <taxon>Actinomycetes</taxon>
        <taxon>Pseudonocardiales</taxon>
        <taxon>Pseudonocardiaceae</taxon>
        <taxon>Lentzea</taxon>
    </lineage>
</organism>
<evidence type="ECO:0000256" key="2">
    <source>
        <dbReference type="ARBA" id="ARBA00006162"/>
    </source>
</evidence>
<feature type="transmembrane region" description="Helical" evidence="7">
    <location>
        <begin position="181"/>
        <end position="201"/>
    </location>
</feature>
<evidence type="ECO:0000313" key="10">
    <source>
        <dbReference type="Proteomes" id="UP001271792"/>
    </source>
</evidence>
<dbReference type="Gene3D" id="3.10.20.90">
    <property type="entry name" value="Phosphatidylinositol 3-kinase Catalytic Subunit, Chain A, domain 1"/>
    <property type="match status" value="1"/>
</dbReference>
<feature type="transmembrane region" description="Helical" evidence="7">
    <location>
        <begin position="207"/>
        <end position="227"/>
    </location>
</feature>
<evidence type="ECO:0000256" key="6">
    <source>
        <dbReference type="ARBA" id="ARBA00023136"/>
    </source>
</evidence>
<protein>
    <submittedName>
        <fullName evidence="9">Type VII secretion integral membrane protein EccD</fullName>
    </submittedName>
</protein>
<evidence type="ECO:0000256" key="7">
    <source>
        <dbReference type="SAM" id="Phobius"/>
    </source>
</evidence>
<dbReference type="InterPro" id="IPR006707">
    <property type="entry name" value="T7SS_EccD"/>
</dbReference>
<feature type="transmembrane region" description="Helical" evidence="7">
    <location>
        <begin position="234"/>
        <end position="256"/>
    </location>
</feature>
<evidence type="ECO:0000256" key="3">
    <source>
        <dbReference type="ARBA" id="ARBA00022475"/>
    </source>
</evidence>
<keyword evidence="4 7" id="KW-0812">Transmembrane</keyword>
<feature type="domain" description="EccD-like transmembrane" evidence="8">
    <location>
        <begin position="124"/>
        <end position="463"/>
    </location>
</feature>
<dbReference type="EMBL" id="JAXAVV010000037">
    <property type="protein sequence ID" value="MDX8056149.1"/>
    <property type="molecule type" value="Genomic_DNA"/>
</dbReference>
<dbReference type="RefSeq" id="WP_319989829.1">
    <property type="nucleotide sequence ID" value="NZ_JAXAVV010000037.1"/>
</dbReference>
<comment type="similarity">
    <text evidence="2">Belongs to the EccD/Snm4 family.</text>
</comment>
<keyword evidence="6 7" id="KW-0472">Membrane</keyword>
<evidence type="ECO:0000313" key="9">
    <source>
        <dbReference type="EMBL" id="MDX8056149.1"/>
    </source>
</evidence>
<feature type="transmembrane region" description="Helical" evidence="7">
    <location>
        <begin position="125"/>
        <end position="145"/>
    </location>
</feature>
<dbReference type="Pfam" id="PF19053">
    <property type="entry name" value="EccD"/>
    <property type="match status" value="1"/>
</dbReference>
<keyword evidence="3" id="KW-1003">Cell membrane</keyword>
<dbReference type="SUPFAM" id="SSF53706">
    <property type="entry name" value="Formate dehydrogenase/DMSO reductase, domains 1-3"/>
    <property type="match status" value="1"/>
</dbReference>
<comment type="caution">
    <text evidence="9">The sequence shown here is derived from an EMBL/GenBank/DDBJ whole genome shotgun (WGS) entry which is preliminary data.</text>
</comment>
<evidence type="ECO:0000256" key="5">
    <source>
        <dbReference type="ARBA" id="ARBA00022989"/>
    </source>
</evidence>
<dbReference type="NCBIfam" id="TIGR03920">
    <property type="entry name" value="T7SS_EccD"/>
    <property type="match status" value="1"/>
</dbReference>
<reference evidence="9 10" key="1">
    <citation type="submission" date="2023-11" db="EMBL/GenBank/DDBJ databases">
        <title>Lentzea sokolovensis, sp. nov., Lentzea kristufkii, sp. nov., and Lentzea miocenensis, sp. nov., rare actinobacteria from Sokolov Coal Basin, Miocene lacustrine sediment, Czech Republic.</title>
        <authorList>
            <person name="Lara A."/>
            <person name="Kotroba L."/>
            <person name="Nouioui I."/>
            <person name="Neumann-Schaal M."/>
            <person name="Mast Y."/>
            <person name="Chronakova A."/>
        </authorList>
    </citation>
    <scope>NUCLEOTIDE SEQUENCE [LARGE SCALE GENOMIC DNA]</scope>
    <source>
        <strain evidence="9 10">BCCO 10_0798</strain>
    </source>
</reference>
<dbReference type="Proteomes" id="UP001271792">
    <property type="component" value="Unassembled WGS sequence"/>
</dbReference>
<feature type="transmembrane region" description="Helical" evidence="7">
    <location>
        <begin position="262"/>
        <end position="283"/>
    </location>
</feature>
<evidence type="ECO:0000256" key="1">
    <source>
        <dbReference type="ARBA" id="ARBA00004651"/>
    </source>
</evidence>
<keyword evidence="5 7" id="KW-1133">Transmembrane helix</keyword>
<feature type="transmembrane region" description="Helical" evidence="7">
    <location>
        <begin position="376"/>
        <end position="394"/>
    </location>
</feature>
<sequence length="465" mass="49627">MEERTQNRTNVPTRLRFVLGEKAVDVALPGDVQLVDLLPSILAQFGKEWIEQSVDHEGWVAQRLGEAPLDEDRSPAELNLLDGDTIYLRPRGEEMAPLDYDDLVDGLAERARADAGKWTPERSRLMLRAGALTALAAGLPALFAGAGTTSFWVLPGVLALVFVIGAAALTRTIGDIVNATALALVALAYAMASGWLFASWLDPGGEFGVKVVCAAAMAIVTLVLALVAIADSALIFVTGLVFSLLVLVPSVIWVWSSLAAQQSAAIGVAVNFVVALFIPGTAFRLGRLKLPMLPTEAAEVKQDIEPVPHRVVAERSTIVFGYLKALYLGYGGAQTVLLVGLAGRGGKWPLILASLCALLLFLRSRHLSGLVPRWSLLVPAGAAVVTIVLRLAYGEHPLDRVLAVCTPLLLVGTGLLVLTHVLPGKRLRPYWGRAVDILEYVVAISIVPVLLAVLEVYAWIRGVSG</sequence>
<gene>
    <name evidence="9" type="primary">eccD</name>
    <name evidence="9" type="ORF">SK571_42820</name>
</gene>
<feature type="transmembrane region" description="Helical" evidence="7">
    <location>
        <begin position="400"/>
        <end position="419"/>
    </location>
</feature>
<feature type="transmembrane region" description="Helical" evidence="7">
    <location>
        <begin position="151"/>
        <end position="169"/>
    </location>
</feature>
<keyword evidence="10" id="KW-1185">Reference proteome</keyword>
<evidence type="ECO:0000256" key="4">
    <source>
        <dbReference type="ARBA" id="ARBA00022692"/>
    </source>
</evidence>
<feature type="transmembrane region" description="Helical" evidence="7">
    <location>
        <begin position="325"/>
        <end position="342"/>
    </location>
</feature>
<name>A0ABU4U6E1_9PSEU</name>
<dbReference type="InterPro" id="IPR024962">
    <property type="entry name" value="YukD-like"/>
</dbReference>
<dbReference type="Pfam" id="PF08817">
    <property type="entry name" value="YukD"/>
    <property type="match status" value="1"/>
</dbReference>
<comment type="subcellular location">
    <subcellularLocation>
        <location evidence="1">Cell membrane</location>
        <topology evidence="1">Multi-pass membrane protein</topology>
    </subcellularLocation>
</comment>
<feature type="transmembrane region" description="Helical" evidence="7">
    <location>
        <begin position="440"/>
        <end position="460"/>
    </location>
</feature>